<protein>
    <submittedName>
        <fullName evidence="2">Uncharacterized protein</fullName>
    </submittedName>
</protein>
<accession>A0A345ZRI1</accession>
<dbReference type="KEGG" id="ptaw:DW352_02735"/>
<dbReference type="PROSITE" id="PS51257">
    <property type="entry name" value="PROKAR_LIPOPROTEIN"/>
    <property type="match status" value="1"/>
</dbReference>
<evidence type="ECO:0000313" key="2">
    <source>
        <dbReference type="EMBL" id="AXK79528.1"/>
    </source>
</evidence>
<keyword evidence="3" id="KW-1185">Reference proteome</keyword>
<sequence length="166" mass="18534">MRMASAVLCLLSILIAACPTIAAELGRSFDSYRDLHRDTQYGSVLFNEGSIRLRESRSKKRFREIVGSGEIRLPSQEGYCFVINHYDSPNGKNGSDQKYRAKISKEFADGRTTEEPLERTFSPTDELVSANLPDLCVAGIVNASKVTIAFSSDDGYFDRTIFFSLK</sequence>
<dbReference type="RefSeq" id="WP_115688308.1">
    <property type="nucleotide sequence ID" value="NZ_CP031417.1"/>
</dbReference>
<reference evidence="2 3" key="1">
    <citation type="submission" date="2018-07" db="EMBL/GenBank/DDBJ databases">
        <authorList>
            <person name="Quirk P.G."/>
            <person name="Krulwich T.A."/>
        </authorList>
    </citation>
    <scope>NUCLEOTIDE SEQUENCE [LARGE SCALE GENOMIC DNA]</scope>
    <source>
        <strain evidence="2 3">CC-BB4</strain>
    </source>
</reference>
<dbReference type="OrthoDB" id="9947270at2"/>
<feature type="signal peptide" evidence="1">
    <location>
        <begin position="1"/>
        <end position="22"/>
    </location>
</feature>
<evidence type="ECO:0000313" key="3">
    <source>
        <dbReference type="Proteomes" id="UP000254889"/>
    </source>
</evidence>
<dbReference type="Proteomes" id="UP000254889">
    <property type="component" value="Chromosome"/>
</dbReference>
<dbReference type="AlphaFoldDB" id="A0A345ZRI1"/>
<evidence type="ECO:0000256" key="1">
    <source>
        <dbReference type="SAM" id="SignalP"/>
    </source>
</evidence>
<proteinExistence type="predicted"/>
<dbReference type="EMBL" id="CP031417">
    <property type="protein sequence ID" value="AXK79528.1"/>
    <property type="molecule type" value="Genomic_DNA"/>
</dbReference>
<keyword evidence="1" id="KW-0732">Signal</keyword>
<gene>
    <name evidence="2" type="ORF">DW352_02735</name>
</gene>
<name>A0A345ZRI1_9HYPH</name>
<organism evidence="2 3">
    <name type="scientific">Pseudolabrys taiwanensis</name>
    <dbReference type="NCBI Taxonomy" id="331696"/>
    <lineage>
        <taxon>Bacteria</taxon>
        <taxon>Pseudomonadati</taxon>
        <taxon>Pseudomonadota</taxon>
        <taxon>Alphaproteobacteria</taxon>
        <taxon>Hyphomicrobiales</taxon>
        <taxon>Xanthobacteraceae</taxon>
        <taxon>Pseudolabrys</taxon>
    </lineage>
</organism>
<feature type="chain" id="PRO_5016641366" evidence="1">
    <location>
        <begin position="23"/>
        <end position="166"/>
    </location>
</feature>